<proteinExistence type="inferred from homology"/>
<sequence length="213" mass="21966">MTTGVTTVGTLADRLVPARGSLANPIVRDGLLIVAGTILMAMLARISIHLPFTPVPITGQTLGVYLIGALYGPRLGALTLLAYLGQGLLGLPVFSMGTSAWSPSRIPGLPVIFGPTAGYLFAFPVAAAVVGYLANRGWDRKIRTALPAMLAGEAIILVMGFTWLVVATALLTGSVSISALLVAAVLPFLPGAALKIGLASVALPSGWRLFGHR</sequence>
<feature type="transmembrane region" description="Helical" evidence="3">
    <location>
        <begin position="31"/>
        <end position="52"/>
    </location>
</feature>
<comment type="similarity">
    <text evidence="1 2">Belongs to the BioY family.</text>
</comment>
<feature type="transmembrane region" description="Helical" evidence="3">
    <location>
        <begin position="109"/>
        <end position="134"/>
    </location>
</feature>
<evidence type="ECO:0000256" key="1">
    <source>
        <dbReference type="ARBA" id="ARBA00010692"/>
    </source>
</evidence>
<dbReference type="Proteomes" id="UP001193081">
    <property type="component" value="Unassembled WGS sequence"/>
</dbReference>
<keyword evidence="3" id="KW-0812">Transmembrane</keyword>
<dbReference type="InterPro" id="IPR003784">
    <property type="entry name" value="BioY"/>
</dbReference>
<keyword evidence="5" id="KW-1185">Reference proteome</keyword>
<evidence type="ECO:0000313" key="5">
    <source>
        <dbReference type="Proteomes" id="UP001193081"/>
    </source>
</evidence>
<feature type="transmembrane region" description="Helical" evidence="3">
    <location>
        <begin position="64"/>
        <end position="89"/>
    </location>
</feature>
<gene>
    <name evidence="4" type="ORF">EYB53_000455</name>
</gene>
<dbReference type="Gene3D" id="1.10.1760.20">
    <property type="match status" value="1"/>
</dbReference>
<keyword evidence="2" id="KW-0813">Transport</keyword>
<dbReference type="PIRSF" id="PIRSF016661">
    <property type="entry name" value="BioY"/>
    <property type="match status" value="1"/>
</dbReference>
<keyword evidence="3" id="KW-1133">Transmembrane helix</keyword>
<keyword evidence="2 3" id="KW-0472">Membrane</keyword>
<feature type="transmembrane region" description="Helical" evidence="3">
    <location>
        <begin position="146"/>
        <end position="171"/>
    </location>
</feature>
<evidence type="ECO:0000256" key="2">
    <source>
        <dbReference type="PIRNR" id="PIRNR016661"/>
    </source>
</evidence>
<organism evidence="4 5">
    <name type="scientific">Candidatus Chloroploca mongolica</name>
    <dbReference type="NCBI Taxonomy" id="2528176"/>
    <lineage>
        <taxon>Bacteria</taxon>
        <taxon>Bacillati</taxon>
        <taxon>Chloroflexota</taxon>
        <taxon>Chloroflexia</taxon>
        <taxon>Chloroflexales</taxon>
        <taxon>Chloroflexineae</taxon>
        <taxon>Oscillochloridaceae</taxon>
        <taxon>Candidatus Chloroploca</taxon>
    </lineage>
</organism>
<dbReference type="PANTHER" id="PTHR34295">
    <property type="entry name" value="BIOTIN TRANSPORTER BIOY"/>
    <property type="match status" value="1"/>
</dbReference>
<name>A0ABS4D412_9CHLR</name>
<dbReference type="EMBL" id="SIJK02000001">
    <property type="protein sequence ID" value="MBP1464166.1"/>
    <property type="molecule type" value="Genomic_DNA"/>
</dbReference>
<evidence type="ECO:0000256" key="3">
    <source>
        <dbReference type="SAM" id="Phobius"/>
    </source>
</evidence>
<accession>A0ABS4D412</accession>
<keyword evidence="2" id="KW-1003">Cell membrane</keyword>
<dbReference type="Pfam" id="PF02632">
    <property type="entry name" value="BioY"/>
    <property type="match status" value="1"/>
</dbReference>
<comment type="caution">
    <text evidence="4">The sequence shown here is derived from an EMBL/GenBank/DDBJ whole genome shotgun (WGS) entry which is preliminary data.</text>
</comment>
<reference evidence="4 5" key="1">
    <citation type="submission" date="2021-03" db="EMBL/GenBank/DDBJ databases">
        <authorList>
            <person name="Grouzdev D.S."/>
        </authorList>
    </citation>
    <scope>NUCLEOTIDE SEQUENCE [LARGE SCALE GENOMIC DNA]</scope>
    <source>
        <strain evidence="4 5">M50-1</strain>
    </source>
</reference>
<dbReference type="RefSeq" id="WP_135475582.1">
    <property type="nucleotide sequence ID" value="NZ_SIJK02000001.1"/>
</dbReference>
<comment type="subcellular location">
    <subcellularLocation>
        <location evidence="2">Cell membrane</location>
        <topology evidence="2">Multi-pass membrane protein</topology>
    </subcellularLocation>
</comment>
<dbReference type="PANTHER" id="PTHR34295:SF1">
    <property type="entry name" value="BIOTIN TRANSPORTER BIOY"/>
    <property type="match status" value="1"/>
</dbReference>
<feature type="transmembrane region" description="Helical" evidence="3">
    <location>
        <begin position="177"/>
        <end position="203"/>
    </location>
</feature>
<evidence type="ECO:0000313" key="4">
    <source>
        <dbReference type="EMBL" id="MBP1464166.1"/>
    </source>
</evidence>
<protein>
    <recommendedName>
        <fullName evidence="2">Biotin transporter</fullName>
    </recommendedName>
</protein>